<name>A0A838CJS3_9CORY</name>
<organism evidence="1 2">
    <name type="scientific">Corynebacterium wankanglinii</name>
    <dbReference type="NCBI Taxonomy" id="2735136"/>
    <lineage>
        <taxon>Bacteria</taxon>
        <taxon>Bacillati</taxon>
        <taxon>Actinomycetota</taxon>
        <taxon>Actinomycetes</taxon>
        <taxon>Mycobacteriales</taxon>
        <taxon>Corynebacteriaceae</taxon>
        <taxon>Corynebacterium</taxon>
    </lineage>
</organism>
<gene>
    <name evidence="1" type="ORF">HMC16_05740</name>
</gene>
<proteinExistence type="predicted"/>
<dbReference type="EMBL" id="JABFEE010000005">
    <property type="protein sequence ID" value="MBA1835225.1"/>
    <property type="molecule type" value="Genomic_DNA"/>
</dbReference>
<sequence>MTNAPEGPCSSAGVPLDRRMRFTSIEEAQKHDYAWHRVQSTGNNWADFVTAPATPGSAGSPEYRDVTEPVGAHSIRSRSNARLAPVYLSFPRALRSPPPPPPPAPPTPT</sequence>
<protein>
    <submittedName>
        <fullName evidence="1">Uncharacterized protein</fullName>
    </submittedName>
</protein>
<evidence type="ECO:0000313" key="2">
    <source>
        <dbReference type="Proteomes" id="UP000581408"/>
    </source>
</evidence>
<reference evidence="1 2" key="1">
    <citation type="submission" date="2020-05" db="EMBL/GenBank/DDBJ databases">
        <title>Descriptions of Corynebacterium xxxx sp. nov., Corynebacterium yyyy sp. nov. and Corynebacterium zzzz sp. nov.</title>
        <authorList>
            <person name="Zhang G."/>
        </authorList>
    </citation>
    <scope>NUCLEOTIDE SEQUENCE [LARGE SCALE GENOMIC DNA]</scope>
    <source>
        <strain evidence="2">zg-915</strain>
    </source>
</reference>
<dbReference type="Proteomes" id="UP000581408">
    <property type="component" value="Unassembled WGS sequence"/>
</dbReference>
<dbReference type="AlphaFoldDB" id="A0A838CJS3"/>
<evidence type="ECO:0000313" key="1">
    <source>
        <dbReference type="EMBL" id="MBA1835225.1"/>
    </source>
</evidence>
<accession>A0A838CJS3</accession>
<comment type="caution">
    <text evidence="1">The sequence shown here is derived from an EMBL/GenBank/DDBJ whole genome shotgun (WGS) entry which is preliminary data.</text>
</comment>